<evidence type="ECO:0000313" key="2">
    <source>
        <dbReference type="Proteomes" id="UP001161325"/>
    </source>
</evidence>
<dbReference type="Proteomes" id="UP001161325">
    <property type="component" value="Unassembled WGS sequence"/>
</dbReference>
<dbReference type="RefSeq" id="WP_284349359.1">
    <property type="nucleotide sequence ID" value="NZ_BRXS01000002.1"/>
</dbReference>
<protein>
    <recommendedName>
        <fullName evidence="3">DUF4177 domain-containing protein</fullName>
    </recommendedName>
</protein>
<dbReference type="EMBL" id="BRXS01000002">
    <property type="protein sequence ID" value="GLC24916.1"/>
    <property type="molecule type" value="Genomic_DNA"/>
</dbReference>
<evidence type="ECO:0000313" key="1">
    <source>
        <dbReference type="EMBL" id="GLC24916.1"/>
    </source>
</evidence>
<keyword evidence="2" id="KW-1185">Reference proteome</keyword>
<organism evidence="1 2">
    <name type="scientific">Roseisolibacter agri</name>
    <dbReference type="NCBI Taxonomy" id="2014610"/>
    <lineage>
        <taxon>Bacteria</taxon>
        <taxon>Pseudomonadati</taxon>
        <taxon>Gemmatimonadota</taxon>
        <taxon>Gemmatimonadia</taxon>
        <taxon>Gemmatimonadales</taxon>
        <taxon>Gemmatimonadaceae</taxon>
        <taxon>Roseisolibacter</taxon>
    </lineage>
</organism>
<gene>
    <name evidence="1" type="ORF">rosag_14290</name>
</gene>
<dbReference type="InterPro" id="IPR025234">
    <property type="entry name" value="YjzH-like"/>
</dbReference>
<dbReference type="Pfam" id="PF13783">
    <property type="entry name" value="DUF4177"/>
    <property type="match status" value="1"/>
</dbReference>
<proteinExistence type="predicted"/>
<comment type="caution">
    <text evidence="1">The sequence shown here is derived from an EMBL/GenBank/DDBJ whole genome shotgun (WGS) entry which is preliminary data.</text>
</comment>
<dbReference type="AlphaFoldDB" id="A0AA37Q8E3"/>
<sequence>MVRPPQWEYTTALIDVSGWVRAKVDPEATSAELNRYGAEGWELVSAFDVNEGHGRTSKIVALFKRPRP</sequence>
<reference evidence="1" key="1">
    <citation type="submission" date="2022-08" db="EMBL/GenBank/DDBJ databases">
        <title>Draft genome sequencing of Roseisolibacter agri AW1220.</title>
        <authorList>
            <person name="Tobiishi Y."/>
            <person name="Tonouchi A."/>
        </authorList>
    </citation>
    <scope>NUCLEOTIDE SEQUENCE</scope>
    <source>
        <strain evidence="1">AW1220</strain>
    </source>
</reference>
<evidence type="ECO:0008006" key="3">
    <source>
        <dbReference type="Google" id="ProtNLM"/>
    </source>
</evidence>
<name>A0AA37Q8E3_9BACT</name>
<accession>A0AA37Q8E3</accession>